<protein>
    <submittedName>
        <fullName evidence="1">Uncharacterized protein</fullName>
    </submittedName>
</protein>
<dbReference type="AlphaFoldDB" id="A0A225V641"/>
<accession>A0A225V641</accession>
<evidence type="ECO:0000313" key="2">
    <source>
        <dbReference type="Proteomes" id="UP000198211"/>
    </source>
</evidence>
<evidence type="ECO:0000313" key="1">
    <source>
        <dbReference type="EMBL" id="OWZ00921.1"/>
    </source>
</evidence>
<keyword evidence="2" id="KW-1185">Reference proteome</keyword>
<comment type="caution">
    <text evidence="1">The sequence shown here is derived from an EMBL/GenBank/DDBJ whole genome shotgun (WGS) entry which is preliminary data.</text>
</comment>
<dbReference type="EMBL" id="NBNE01007230">
    <property type="protein sequence ID" value="OWZ00921.1"/>
    <property type="molecule type" value="Genomic_DNA"/>
</dbReference>
<sequence>MDLHGIPLTCLLQRSGGAVYFSLPPLVFQSMVRALTDLRAVAQGFYELAQDYNNLLNPFTTKVDSWTVCGAVRGICRLTGARAQRGVCNGHKRKRAFKFQTIATPDGMLFHLFGPVEGCLYGCGSQGYKNAFEWMPDFASISYIAIKLMDGRTSSCRHIEQRV</sequence>
<organism evidence="1 2">
    <name type="scientific">Phytophthora megakarya</name>
    <dbReference type="NCBI Taxonomy" id="4795"/>
    <lineage>
        <taxon>Eukaryota</taxon>
        <taxon>Sar</taxon>
        <taxon>Stramenopiles</taxon>
        <taxon>Oomycota</taxon>
        <taxon>Peronosporomycetes</taxon>
        <taxon>Peronosporales</taxon>
        <taxon>Peronosporaceae</taxon>
        <taxon>Phytophthora</taxon>
    </lineage>
</organism>
<gene>
    <name evidence="1" type="ORF">PHMEG_00027788</name>
</gene>
<name>A0A225V641_9STRA</name>
<proteinExistence type="predicted"/>
<reference evidence="2" key="1">
    <citation type="submission" date="2017-03" db="EMBL/GenBank/DDBJ databases">
        <title>Phytopthora megakarya and P. palmivora, two closely related causual agents of cacao black pod achieved similar genome size and gene model numbers by different mechanisms.</title>
        <authorList>
            <person name="Ali S."/>
            <person name="Shao J."/>
            <person name="Larry D.J."/>
            <person name="Kronmiller B."/>
            <person name="Shen D."/>
            <person name="Strem M.D."/>
            <person name="Melnick R.L."/>
            <person name="Guiltinan M.J."/>
            <person name="Tyler B.M."/>
            <person name="Meinhardt L.W."/>
            <person name="Bailey B.A."/>
        </authorList>
    </citation>
    <scope>NUCLEOTIDE SEQUENCE [LARGE SCALE GENOMIC DNA]</scope>
    <source>
        <strain evidence="2">zdho120</strain>
    </source>
</reference>
<dbReference type="Proteomes" id="UP000198211">
    <property type="component" value="Unassembled WGS sequence"/>
</dbReference>